<dbReference type="VEuPathDB" id="CryptoDB:Vbra_23163"/>
<dbReference type="AlphaFoldDB" id="A0A0G4GTK7"/>
<name>A0A0G4GTK7_VITBC</name>
<sequence length="372" mass="41197">MPESEASLFQLEWLVSAASARIGFSASLPSVAIPPLEQLVARPQARLQQKISEALAKKDFDTLFEGFPVGSRDRCRLLSCLGPLSSGWLSAIPGYTRGDKRKCLNNFHYRMATALTLGLPFPLANLSSLCTCRAAVDALGDHFFLCHQTTAERLFKHNTLLDVFKSILAEVGIPAVTEVTLRSLGITPPDSDPNSQRMDLFLTVDGEDILADVTVRHPCRPDNSIAHHRSVNRTNSRRPGGAAAASGEREKDRKYGANCRRQGYTFIPLAAETFGRWGEGTLTLLRRLARRRVAPPASSAEDRAFLHEGVMNHWGQCLSVALMRWNAFQVSCRAHRVADARAQQRAGLFPEDLICRGPYRAQTRTFVCQDRP</sequence>
<dbReference type="Proteomes" id="UP000041254">
    <property type="component" value="Unassembled WGS sequence"/>
</dbReference>
<accession>A0A0G4GTK7</accession>
<feature type="region of interest" description="Disordered" evidence="1">
    <location>
        <begin position="222"/>
        <end position="253"/>
    </location>
</feature>
<keyword evidence="3" id="KW-1185">Reference proteome</keyword>
<evidence type="ECO:0000313" key="3">
    <source>
        <dbReference type="Proteomes" id="UP000041254"/>
    </source>
</evidence>
<gene>
    <name evidence="2" type="ORF">Vbra_23163</name>
</gene>
<organism evidence="2 3">
    <name type="scientific">Vitrella brassicaformis (strain CCMP3155)</name>
    <dbReference type="NCBI Taxonomy" id="1169540"/>
    <lineage>
        <taxon>Eukaryota</taxon>
        <taxon>Sar</taxon>
        <taxon>Alveolata</taxon>
        <taxon>Colpodellida</taxon>
        <taxon>Vitrellaceae</taxon>
        <taxon>Vitrella</taxon>
    </lineage>
</organism>
<evidence type="ECO:0000256" key="1">
    <source>
        <dbReference type="SAM" id="MobiDB-lite"/>
    </source>
</evidence>
<protein>
    <submittedName>
        <fullName evidence="2">Uncharacterized protein</fullName>
    </submittedName>
</protein>
<dbReference type="PhylomeDB" id="A0A0G4GTK7"/>
<dbReference type="OrthoDB" id="422033at2759"/>
<reference evidence="2 3" key="1">
    <citation type="submission" date="2014-11" db="EMBL/GenBank/DDBJ databases">
        <authorList>
            <person name="Zhu J."/>
            <person name="Qi W."/>
            <person name="Song R."/>
        </authorList>
    </citation>
    <scope>NUCLEOTIDE SEQUENCE [LARGE SCALE GENOMIC DNA]</scope>
</reference>
<dbReference type="InParanoid" id="A0A0G4GTK7"/>
<evidence type="ECO:0000313" key="2">
    <source>
        <dbReference type="EMBL" id="CEM33833.1"/>
    </source>
</evidence>
<dbReference type="EMBL" id="CDMY01000795">
    <property type="protein sequence ID" value="CEM33833.1"/>
    <property type="molecule type" value="Genomic_DNA"/>
</dbReference>
<proteinExistence type="predicted"/>